<dbReference type="EMBL" id="NESQ01000038">
    <property type="protein sequence ID" value="PUU81853.1"/>
    <property type="molecule type" value="Genomic_DNA"/>
</dbReference>
<gene>
    <name evidence="1" type="ORF">B9Z19DRAFT_1121623</name>
</gene>
<dbReference type="AlphaFoldDB" id="A0A2T7A283"/>
<comment type="caution">
    <text evidence="1">The sequence shown here is derived from an EMBL/GenBank/DDBJ whole genome shotgun (WGS) entry which is preliminary data.</text>
</comment>
<organism evidence="1 2">
    <name type="scientific">Tuber borchii</name>
    <name type="common">White truffle</name>
    <dbReference type="NCBI Taxonomy" id="42251"/>
    <lineage>
        <taxon>Eukaryota</taxon>
        <taxon>Fungi</taxon>
        <taxon>Dikarya</taxon>
        <taxon>Ascomycota</taxon>
        <taxon>Pezizomycotina</taxon>
        <taxon>Pezizomycetes</taxon>
        <taxon>Pezizales</taxon>
        <taxon>Tuberaceae</taxon>
        <taxon>Tuber</taxon>
    </lineage>
</organism>
<accession>A0A2T7A283</accession>
<proteinExistence type="predicted"/>
<name>A0A2T7A283_TUBBO</name>
<dbReference type="Proteomes" id="UP000244722">
    <property type="component" value="Unassembled WGS sequence"/>
</dbReference>
<reference evidence="1 2" key="1">
    <citation type="submission" date="2017-04" db="EMBL/GenBank/DDBJ databases">
        <title>Draft genome sequence of Tuber borchii Vittad., a whitish edible truffle.</title>
        <authorList>
            <consortium name="DOE Joint Genome Institute"/>
            <person name="Murat C."/>
            <person name="Kuo A."/>
            <person name="Barry K.W."/>
            <person name="Clum A."/>
            <person name="Dockter R.B."/>
            <person name="Fauchery L."/>
            <person name="Iotti M."/>
            <person name="Kohler A."/>
            <person name="Labutti K."/>
            <person name="Lindquist E.A."/>
            <person name="Lipzen A."/>
            <person name="Ohm R.A."/>
            <person name="Wang M."/>
            <person name="Grigoriev I.V."/>
            <person name="Zambonelli A."/>
            <person name="Martin F.M."/>
        </authorList>
    </citation>
    <scope>NUCLEOTIDE SEQUENCE [LARGE SCALE GENOMIC DNA]</scope>
    <source>
        <strain evidence="1 2">Tbo3840</strain>
    </source>
</reference>
<sequence length="70" mass="7560">MSHEKNSEAPIATLSSAGLINGEKAIKKKVAKGYYTTRILLEFESGDGGNGWILLLRAQGGEERLGLIQE</sequence>
<evidence type="ECO:0000313" key="2">
    <source>
        <dbReference type="Proteomes" id="UP000244722"/>
    </source>
</evidence>
<keyword evidence="2" id="KW-1185">Reference proteome</keyword>
<evidence type="ECO:0000313" key="1">
    <source>
        <dbReference type="EMBL" id="PUU81853.1"/>
    </source>
</evidence>
<protein>
    <submittedName>
        <fullName evidence="1">Uncharacterized protein</fullName>
    </submittedName>
</protein>